<proteinExistence type="predicted"/>
<evidence type="ECO:0000313" key="3">
    <source>
        <dbReference type="Proteomes" id="UP000319976"/>
    </source>
</evidence>
<feature type="compositionally biased region" description="Polar residues" evidence="1">
    <location>
        <begin position="422"/>
        <end position="431"/>
    </location>
</feature>
<protein>
    <submittedName>
        <fullName evidence="2">Uncharacterized protein</fullName>
    </submittedName>
</protein>
<evidence type="ECO:0000313" key="2">
    <source>
        <dbReference type="EMBL" id="QDT64793.1"/>
    </source>
</evidence>
<evidence type="ECO:0000256" key="1">
    <source>
        <dbReference type="SAM" id="MobiDB-lite"/>
    </source>
</evidence>
<dbReference type="EMBL" id="CP036316">
    <property type="protein sequence ID" value="QDT64793.1"/>
    <property type="molecule type" value="Genomic_DNA"/>
</dbReference>
<dbReference type="KEGG" id="chya:V22_20360"/>
<feature type="region of interest" description="Disordered" evidence="1">
    <location>
        <begin position="409"/>
        <end position="432"/>
    </location>
</feature>
<gene>
    <name evidence="2" type="ORF">V22_20360</name>
</gene>
<name>A0A517T8V6_9PLAN</name>
<feature type="compositionally biased region" description="Low complexity" evidence="1">
    <location>
        <begin position="54"/>
        <end position="72"/>
    </location>
</feature>
<dbReference type="OrthoDB" id="245674at2"/>
<accession>A0A517T8V6</accession>
<organism evidence="2 3">
    <name type="scientific">Calycomorphotria hydatis</name>
    <dbReference type="NCBI Taxonomy" id="2528027"/>
    <lineage>
        <taxon>Bacteria</taxon>
        <taxon>Pseudomonadati</taxon>
        <taxon>Planctomycetota</taxon>
        <taxon>Planctomycetia</taxon>
        <taxon>Planctomycetales</taxon>
        <taxon>Planctomycetaceae</taxon>
        <taxon>Calycomorphotria</taxon>
    </lineage>
</organism>
<dbReference type="Proteomes" id="UP000319976">
    <property type="component" value="Chromosome"/>
</dbReference>
<sequence>MALRAHERGVFRDVTGFASRVSAAAALLAALIMICSGGVVLAQEEAVDGPSLGPAQTAEQASAEPAASAETAEAAEEKPAAEEEPKAEEKPAPEEVEAATEEVVVEAVPTGPVGLDGMLPEFVPDEISPGAWSLLGGNWQNWSNETAAAVSNFYAVQGTQLPEQAMKLEGLKQRLGTMQTARLDPKYRSISTELDALYGPLARRVALQSVALKLMSTTGEDLKNASVMLTLEDVQQAAVALKQTMARIRGGSNWVKYIGIDEVLAGMAEGSIAPEDIAAIQNTLKLTDPEETSGEAQKTFLAKEVFVNLREALGKTLAAAQLEPPQVDVEATRQAVKNLLTASEEYERDVTDENAAKLMAAFKQFESLNPVLYGMLAQVFQEQYLAPNVRFVADEDFVSKMFEVERNESGPVDDRVNGTPVRGTQSTTSKTGVDLKPGDGIAKFFFTLNGRVTNNTRAFSSRATISSRGNHQFRATKDIVFDGEKFEIGEADINVTPSIRNVGASTSYDGGPFAGRARGRALGVANSRLPASREHARRSITSQVLPRFDEESTKLFTDFNNNMGPDSDYARRMKESGVVPIEQNASSTEDLLFVEQKYVSTEGPKLMGSSVITPPAASGKAVLYMHESVLNAAARNWNFAGREMTAEEVQSEIEAWMSGFLGREFNFSPTEGEQDPAALIAAAQAAGEEVSPELLEAAESASGSKFAFADEEPIHFQIADGAVQMILRAGIVRPGKEAIPTQIVTVPFIPVIEGDDIVLEQGTVSVLPAEMVSNRGMQIARAAAMRKAIEQSLRPSKQSRIINYERENAPPVEILIEDISAQDGWLQITGS</sequence>
<dbReference type="RefSeq" id="WP_145262246.1">
    <property type="nucleotide sequence ID" value="NZ_CP036316.1"/>
</dbReference>
<feature type="compositionally biased region" description="Basic and acidic residues" evidence="1">
    <location>
        <begin position="75"/>
        <end position="93"/>
    </location>
</feature>
<keyword evidence="3" id="KW-1185">Reference proteome</keyword>
<dbReference type="AlphaFoldDB" id="A0A517T8V6"/>
<feature type="region of interest" description="Disordered" evidence="1">
    <location>
        <begin position="49"/>
        <end position="100"/>
    </location>
</feature>
<reference evidence="2 3" key="1">
    <citation type="submission" date="2019-02" db="EMBL/GenBank/DDBJ databases">
        <title>Deep-cultivation of Planctomycetes and their phenomic and genomic characterization uncovers novel biology.</title>
        <authorList>
            <person name="Wiegand S."/>
            <person name="Jogler M."/>
            <person name="Boedeker C."/>
            <person name="Pinto D."/>
            <person name="Vollmers J."/>
            <person name="Rivas-Marin E."/>
            <person name="Kohn T."/>
            <person name="Peeters S.H."/>
            <person name="Heuer A."/>
            <person name="Rast P."/>
            <person name="Oberbeckmann S."/>
            <person name="Bunk B."/>
            <person name="Jeske O."/>
            <person name="Meyerdierks A."/>
            <person name="Storesund J.E."/>
            <person name="Kallscheuer N."/>
            <person name="Luecker S."/>
            <person name="Lage O.M."/>
            <person name="Pohl T."/>
            <person name="Merkel B.J."/>
            <person name="Hornburger P."/>
            <person name="Mueller R.-W."/>
            <person name="Bruemmer F."/>
            <person name="Labrenz M."/>
            <person name="Spormann A.M."/>
            <person name="Op den Camp H."/>
            <person name="Overmann J."/>
            <person name="Amann R."/>
            <person name="Jetten M.S.M."/>
            <person name="Mascher T."/>
            <person name="Medema M.H."/>
            <person name="Devos D.P."/>
            <person name="Kaster A.-K."/>
            <person name="Ovreas L."/>
            <person name="Rohde M."/>
            <person name="Galperin M.Y."/>
            <person name="Jogler C."/>
        </authorList>
    </citation>
    <scope>NUCLEOTIDE SEQUENCE [LARGE SCALE GENOMIC DNA]</scope>
    <source>
        <strain evidence="2 3">V22</strain>
    </source>
</reference>